<dbReference type="AlphaFoldDB" id="A0AAD2ECX9"/>
<keyword evidence="9" id="KW-1133">Transmembrane helix</keyword>
<evidence type="ECO:0000256" key="8">
    <source>
        <dbReference type="ARBA" id="ARBA00066781"/>
    </source>
</evidence>
<comment type="function">
    <text evidence="7">Catalyzes the glucosylation at the O-5 position of anthocyanidin 3-glucosides to form anthocyanidin 3,5-di-O-glucosides using UDP-glucose as sugar donor. Anthocyanidin 3,5-di-O-glucosides are molecules that are responsible for pigmentation. Also acts on anthocyanidin 3-O-(6-O-malonylglucoside). Much less active with hydroxycinnamoylglucose derivatives. No activity in the absence of the 3-O-glucoside group.</text>
</comment>
<dbReference type="InterPro" id="IPR035595">
    <property type="entry name" value="UDP_glycos_trans_CS"/>
</dbReference>
<dbReference type="PANTHER" id="PTHR11926">
    <property type="entry name" value="GLUCOSYL/GLUCURONOSYL TRANSFERASES"/>
    <property type="match status" value="1"/>
</dbReference>
<sequence length="1262" mass="143373">MEKGKEECKAHCLILPFPIQGHINPMLQFAKRLRHKGVKITLAATKHVFKTMQEFSGSVSVETISDGYDEGGILAAVSQGEYLARFRQVGTQTLEELIERLKNSCCAVDCIVYDAFIPWGLDVAKKLGLVGAAFFTQSCVVDHIYYHVYKGDVKLPLSESEILIPGLPPLKPPDMPSFLYVHRSYPPLLEMVVNQFQNIEKADWLLFNTFHKLEEEVIDWMAKFSPVKAIGPTIPSMYLDKRIEDDIEYGLNVYKPITGACMEWLDKRESESVIYVSFGSLAKLGKEQMEELAWGLKLTNKYFLWIVRASEESKLPKDFAEETCEKGLILSWCPQLDVLAHNSVGCFVTHCGWNSTLEALSLGVPMVAVPQWTDQSTNAKYVMDFWKIGIRALPDENGMMGIRALPDENGMVSRETICNCTRQVMEGETGEEIKKNATKWKELAREAVDKGGSSDTNIEEFVSKLVQKGESSNTNTEYRFNSFYGNQVIKFHTNRMIMESALLAWCIHFRFENNIAEFFLLCFDLFSLYFLFLFNLLNEAMVFNSRIPQPYPIQGHINPMLQFAKILRHKGVRITLVLTKFLRKIVQEFSDSSHISLETISDAFDEGGRDCIIYDPFLSWSHDVTKKFGLVSAAFFTQSCAVDSIYYHVYKKKLKLPLSETERNVNIPGLPVVEPSDLPSFVYVHGSYPATFEPILNQFQNLEKSDWILLKVLAHEATGCFIANCGWNSTLEALSLGVPMVAMPQWTDQSTMRSLLRMFGKWESRLGKTRKVFVYPLYIENENLHRTLKTSDSISLRMEKGKEECKAHCLILPFPLQGHINPMLQFAKRLRHKGVKITLAATKHVFKTMQEFSGSVSVETISDGYDEGGISARGSEEEYIARFRQVGTQTLEELIKRLKNSCCAVDCIVYDAFIPWSLDVAKKMGLVGAAFFTQSCVVDHIYYHVYKGDVELPLSESEILIPGLPPLKPSDMPSFLYVHRSYPPLLELVVNQFQNIEKADWLFFNTFHKLEEEVIDWMAKFSPAKAIGPTIPSMYLDKRIEDDIEYGLNVYKPITGACMEWLDKRESESVIYVSFGSLAELGKEQMEELAWGLKLTNKYFLWIVRASEESKLPKDFAEETCEKGLILSWCPQLDVLAHNSVGCFVTHCGWNSTLEALSLGVPMVAMPQWTDQSTNAKYVMDFWKIGIRALPDENGMVSRETICNFTRQVMEGETGEEMKKNATKWKELAREAVDKGGSSDTNIEEFVSKLVQKGESSNTNIE</sequence>
<comment type="similarity">
    <text evidence="2">Belongs to the UDP-glycosyltransferase family.</text>
</comment>
<dbReference type="GO" id="GO:0102816">
    <property type="term" value="F:UDP-D-glucose:delphinidin 3-O-glucosyl-5-O-caffeoylglucoside -O-beta-D-glucosyltransferase activity"/>
    <property type="evidence" value="ECO:0007669"/>
    <property type="project" value="UniProtKB-EC"/>
</dbReference>
<evidence type="ECO:0000256" key="4">
    <source>
        <dbReference type="ARBA" id="ARBA00022679"/>
    </source>
</evidence>
<dbReference type="InterPro" id="IPR002213">
    <property type="entry name" value="UDP_glucos_trans"/>
</dbReference>
<evidence type="ECO:0000313" key="10">
    <source>
        <dbReference type="EMBL" id="CAI9784753.1"/>
    </source>
</evidence>
<dbReference type="EMBL" id="OU503056">
    <property type="protein sequence ID" value="CAI9784753.1"/>
    <property type="molecule type" value="Genomic_DNA"/>
</dbReference>
<comment type="catalytic activity">
    <reaction evidence="6">
        <text>an anthocyanidin 3-O-beta-D-glucoside + UDP-alpha-D-glucose = an anthocyanidin 3,5-di-O-beta-D-glucoside + UDP + 2 H(+)</text>
        <dbReference type="Rhea" id="RHEA:35423"/>
        <dbReference type="ChEBI" id="CHEBI:15378"/>
        <dbReference type="ChEBI" id="CHEBI:16307"/>
        <dbReference type="ChEBI" id="CHEBI:57503"/>
        <dbReference type="ChEBI" id="CHEBI:58223"/>
        <dbReference type="ChEBI" id="CHEBI:58885"/>
        <dbReference type="EC" id="2.4.1.298"/>
    </reaction>
</comment>
<dbReference type="Pfam" id="PF00201">
    <property type="entry name" value="UDPGT"/>
    <property type="match status" value="3"/>
</dbReference>
<evidence type="ECO:0000256" key="7">
    <source>
        <dbReference type="ARBA" id="ARBA00056922"/>
    </source>
</evidence>
<proteinExistence type="inferred from homology"/>
<reference evidence="10" key="1">
    <citation type="submission" date="2023-05" db="EMBL/GenBank/DDBJ databases">
        <authorList>
            <person name="Huff M."/>
        </authorList>
    </citation>
    <scope>NUCLEOTIDE SEQUENCE</scope>
</reference>
<keyword evidence="11" id="KW-1185">Reference proteome</keyword>
<dbReference type="EC" id="2.4.1.298" evidence="8"/>
<dbReference type="FunFam" id="3.40.50.2000:FF:000057">
    <property type="entry name" value="Glycosyltransferase"/>
    <property type="match status" value="2"/>
</dbReference>
<gene>
    <name evidence="10" type="ORF">FPE_LOCUS32183</name>
</gene>
<dbReference type="Proteomes" id="UP000834106">
    <property type="component" value="Chromosome 21"/>
</dbReference>
<evidence type="ECO:0000256" key="1">
    <source>
        <dbReference type="ARBA" id="ARBA00004935"/>
    </source>
</evidence>
<keyword evidence="9" id="KW-0812">Transmembrane</keyword>
<evidence type="ECO:0000313" key="11">
    <source>
        <dbReference type="Proteomes" id="UP000834106"/>
    </source>
</evidence>
<evidence type="ECO:0000256" key="9">
    <source>
        <dbReference type="SAM" id="Phobius"/>
    </source>
</evidence>
<evidence type="ECO:0000256" key="2">
    <source>
        <dbReference type="ARBA" id="ARBA00009995"/>
    </source>
</evidence>
<accession>A0AAD2ECX9</accession>
<organism evidence="10 11">
    <name type="scientific">Fraxinus pennsylvanica</name>
    <dbReference type="NCBI Taxonomy" id="56036"/>
    <lineage>
        <taxon>Eukaryota</taxon>
        <taxon>Viridiplantae</taxon>
        <taxon>Streptophyta</taxon>
        <taxon>Embryophyta</taxon>
        <taxon>Tracheophyta</taxon>
        <taxon>Spermatophyta</taxon>
        <taxon>Magnoliopsida</taxon>
        <taxon>eudicotyledons</taxon>
        <taxon>Gunneridae</taxon>
        <taxon>Pentapetalae</taxon>
        <taxon>asterids</taxon>
        <taxon>lamiids</taxon>
        <taxon>Lamiales</taxon>
        <taxon>Oleaceae</taxon>
        <taxon>Oleeae</taxon>
        <taxon>Fraxinus</taxon>
    </lineage>
</organism>
<dbReference type="GO" id="GO:0080044">
    <property type="term" value="F:quercetin 7-O-glucosyltransferase activity"/>
    <property type="evidence" value="ECO:0007669"/>
    <property type="project" value="TreeGrafter"/>
</dbReference>
<dbReference type="FunFam" id="3.40.50.2000:FF:000019">
    <property type="entry name" value="Glycosyltransferase"/>
    <property type="match status" value="2"/>
</dbReference>
<dbReference type="GO" id="GO:0080043">
    <property type="term" value="F:quercetin 3-O-glucosyltransferase activity"/>
    <property type="evidence" value="ECO:0007669"/>
    <property type="project" value="TreeGrafter"/>
</dbReference>
<keyword evidence="3" id="KW-0328">Glycosyltransferase</keyword>
<keyword evidence="5" id="KW-0732">Signal</keyword>
<protein>
    <recommendedName>
        <fullName evidence="8">anthocyanidin 3-O-glucoside 5-O-glucosyltransferase</fullName>
        <ecNumber evidence="8">2.4.1.298</ecNumber>
    </recommendedName>
</protein>
<dbReference type="SUPFAM" id="SSF53756">
    <property type="entry name" value="UDP-Glycosyltransferase/glycogen phosphorylase"/>
    <property type="match status" value="3"/>
</dbReference>
<dbReference type="PROSITE" id="PS00375">
    <property type="entry name" value="UDPGT"/>
    <property type="match status" value="2"/>
</dbReference>
<evidence type="ECO:0000256" key="5">
    <source>
        <dbReference type="ARBA" id="ARBA00022729"/>
    </source>
</evidence>
<dbReference type="PANTHER" id="PTHR11926:SF1553">
    <property type="entry name" value="GLYCOSYLTRANSFERASE"/>
    <property type="match status" value="1"/>
</dbReference>
<feature type="transmembrane region" description="Helical" evidence="9">
    <location>
        <begin position="518"/>
        <end position="537"/>
    </location>
</feature>
<evidence type="ECO:0000256" key="6">
    <source>
        <dbReference type="ARBA" id="ARBA00050360"/>
    </source>
</evidence>
<dbReference type="CDD" id="cd03784">
    <property type="entry name" value="GT1_Gtf-like"/>
    <property type="match status" value="3"/>
</dbReference>
<comment type="pathway">
    <text evidence="1">Pigment biosynthesis; anthocyanin biosynthesis.</text>
</comment>
<name>A0AAD2ECX9_9LAMI</name>
<dbReference type="Gene3D" id="3.40.50.2000">
    <property type="entry name" value="Glycogen Phosphorylase B"/>
    <property type="match status" value="6"/>
</dbReference>
<keyword evidence="4" id="KW-0808">Transferase</keyword>
<keyword evidence="9" id="KW-0472">Membrane</keyword>
<evidence type="ECO:0000256" key="3">
    <source>
        <dbReference type="ARBA" id="ARBA00022676"/>
    </source>
</evidence>